<keyword evidence="3" id="KW-1003">Cell membrane</keyword>
<evidence type="ECO:0000256" key="5">
    <source>
        <dbReference type="ARBA" id="ARBA00022989"/>
    </source>
</evidence>
<dbReference type="InterPro" id="IPR000515">
    <property type="entry name" value="MetI-like"/>
</dbReference>
<feature type="transmembrane region" description="Helical" evidence="7">
    <location>
        <begin position="243"/>
        <end position="267"/>
    </location>
</feature>
<feature type="transmembrane region" description="Helical" evidence="7">
    <location>
        <begin position="58"/>
        <end position="87"/>
    </location>
</feature>
<feature type="domain" description="ABC transmembrane type-1" evidence="8">
    <location>
        <begin position="62"/>
        <end position="263"/>
    </location>
</feature>
<comment type="similarity">
    <text evidence="7">Belongs to the binding-protein-dependent transport system permease family.</text>
</comment>
<dbReference type="PANTHER" id="PTHR43227:SF8">
    <property type="entry name" value="DIACETYLCHITOBIOSE UPTAKE SYSTEM PERMEASE PROTEIN DASB"/>
    <property type="match status" value="1"/>
</dbReference>
<dbReference type="PROSITE" id="PS50928">
    <property type="entry name" value="ABC_TM1"/>
    <property type="match status" value="1"/>
</dbReference>
<dbReference type="PANTHER" id="PTHR43227">
    <property type="entry name" value="BLL4140 PROTEIN"/>
    <property type="match status" value="1"/>
</dbReference>
<dbReference type="AlphaFoldDB" id="E2SBH2"/>
<organism evidence="9 10">
    <name type="scientific">Aeromicrobium marinum DSM 15272</name>
    <dbReference type="NCBI Taxonomy" id="585531"/>
    <lineage>
        <taxon>Bacteria</taxon>
        <taxon>Bacillati</taxon>
        <taxon>Actinomycetota</taxon>
        <taxon>Actinomycetes</taxon>
        <taxon>Propionibacteriales</taxon>
        <taxon>Nocardioidaceae</taxon>
        <taxon>Aeromicrobium</taxon>
    </lineage>
</organism>
<dbReference type="SUPFAM" id="SSF161098">
    <property type="entry name" value="MetI-like"/>
    <property type="match status" value="1"/>
</dbReference>
<dbReference type="Pfam" id="PF00528">
    <property type="entry name" value="BPD_transp_1"/>
    <property type="match status" value="1"/>
</dbReference>
<gene>
    <name evidence="9" type="ORF">HMPREF0063_11381</name>
</gene>
<evidence type="ECO:0000259" key="8">
    <source>
        <dbReference type="PROSITE" id="PS50928"/>
    </source>
</evidence>
<evidence type="ECO:0000256" key="4">
    <source>
        <dbReference type="ARBA" id="ARBA00022692"/>
    </source>
</evidence>
<dbReference type="eggNOG" id="COG1175">
    <property type="taxonomic scope" value="Bacteria"/>
</dbReference>
<dbReference type="InterPro" id="IPR035906">
    <property type="entry name" value="MetI-like_sf"/>
</dbReference>
<reference evidence="9" key="1">
    <citation type="submission" date="2010-08" db="EMBL/GenBank/DDBJ databases">
        <authorList>
            <person name="Muzny D."/>
            <person name="Qin X."/>
            <person name="Buhay C."/>
            <person name="Dugan-Rocha S."/>
            <person name="Ding Y."/>
            <person name="Chen G."/>
            <person name="Hawes A."/>
            <person name="Holder M."/>
            <person name="Jhangiani S."/>
            <person name="Johnson A."/>
            <person name="Khan Z."/>
            <person name="Li Z."/>
            <person name="Liu W."/>
            <person name="Liu X."/>
            <person name="Perez L."/>
            <person name="Shen H."/>
            <person name="Wang Q."/>
            <person name="Watt J."/>
            <person name="Xi L."/>
            <person name="Xin Y."/>
            <person name="Zhou J."/>
            <person name="Deng J."/>
            <person name="Jiang H."/>
            <person name="Liu Y."/>
            <person name="Qu J."/>
            <person name="Song X.-Z."/>
            <person name="Zhang L."/>
            <person name="Villasana D."/>
            <person name="Johnson A."/>
            <person name="Liu J."/>
            <person name="Liyanage D."/>
            <person name="Lorensuhewa L."/>
            <person name="Robinson T."/>
            <person name="Song A."/>
            <person name="Song B.-B."/>
            <person name="Dinh H."/>
            <person name="Thornton R."/>
            <person name="Coyle M."/>
            <person name="Francisco L."/>
            <person name="Jackson L."/>
            <person name="Javaid M."/>
            <person name="Korchina V."/>
            <person name="Kovar C."/>
            <person name="Mata R."/>
            <person name="Mathew T."/>
            <person name="Ngo R."/>
            <person name="Nguyen L."/>
            <person name="Nguyen N."/>
            <person name="Okwuonu G."/>
            <person name="Ongeri F."/>
            <person name="Pham C."/>
            <person name="Simmons D."/>
            <person name="Wilczek-Boney K."/>
            <person name="Hale W."/>
            <person name="Jakkamsetti A."/>
            <person name="Pham P."/>
            <person name="Ruth R."/>
            <person name="San Lucas F."/>
            <person name="Warren J."/>
            <person name="Zhang J."/>
            <person name="Zhao Z."/>
            <person name="Zhou C."/>
            <person name="Zhu D."/>
            <person name="Lee S."/>
            <person name="Bess C."/>
            <person name="Blankenburg K."/>
            <person name="Forbes L."/>
            <person name="Fu Q."/>
            <person name="Gubbala S."/>
            <person name="Hirani K."/>
            <person name="Jayaseelan J.C."/>
            <person name="Lara F."/>
            <person name="Munidasa M."/>
            <person name="Palculict T."/>
            <person name="Patil S."/>
            <person name="Pu L.-L."/>
            <person name="Saada N."/>
            <person name="Tang L."/>
            <person name="Weissenberger G."/>
            <person name="Zhu Y."/>
            <person name="Hemphill L."/>
            <person name="Shang Y."/>
            <person name="Youmans B."/>
            <person name="Ayvaz T."/>
            <person name="Ross M."/>
            <person name="Santibanez J."/>
            <person name="Aqrawi P."/>
            <person name="Gross S."/>
            <person name="Joshi V."/>
            <person name="Fowler G."/>
            <person name="Nazareth L."/>
            <person name="Reid J."/>
            <person name="Worley K."/>
            <person name="Petrosino J."/>
            <person name="Highlander S."/>
            <person name="Gibbs R."/>
        </authorList>
    </citation>
    <scope>NUCLEOTIDE SEQUENCE [LARGE SCALE GENOMIC DNA]</scope>
    <source>
        <strain evidence="9">DSM 15272</strain>
    </source>
</reference>
<feature type="transmembrane region" description="Helical" evidence="7">
    <location>
        <begin position="99"/>
        <end position="120"/>
    </location>
</feature>
<dbReference type="GO" id="GO:0055085">
    <property type="term" value="P:transmembrane transport"/>
    <property type="evidence" value="ECO:0007669"/>
    <property type="project" value="InterPro"/>
</dbReference>
<accession>E2SBH2</accession>
<sequence length="273" mass="28380">MRARLRSLRGPGLLVVPAALLVVVLVGLPVVRLVWSAAGPGGSAGVDEFVTVLGSGVWWTAVGVGAAVAVAVALVQLTLALAFAGALRHVESVWPVARILLLLPLGFFGVVTAFASGAAVDGGFVATWFELDDPGPTTRLAAVAAGEAWRTLGVVTVIVYLGLARVPRRVMDQAVVDGMTPWQRWRRVVLPIAAPALALAAVYRVLDSWRLVDGPILADRTGDVTRTAPLVVWDTAFGSYDTALAAAAAIVLLVLSLVLATAAAFALRGVARR</sequence>
<evidence type="ECO:0000256" key="7">
    <source>
        <dbReference type="RuleBase" id="RU363032"/>
    </source>
</evidence>
<protein>
    <submittedName>
        <fullName evidence="9">ABC transporter, permease protein</fullName>
    </submittedName>
</protein>
<comment type="subcellular location">
    <subcellularLocation>
        <location evidence="1 7">Cell membrane</location>
        <topology evidence="1 7">Multi-pass membrane protein</topology>
    </subcellularLocation>
</comment>
<evidence type="ECO:0000256" key="2">
    <source>
        <dbReference type="ARBA" id="ARBA00022448"/>
    </source>
</evidence>
<dbReference type="STRING" id="585531.HMPREF0063_11381"/>
<keyword evidence="5 7" id="KW-1133">Transmembrane helix</keyword>
<dbReference type="GO" id="GO:0005886">
    <property type="term" value="C:plasma membrane"/>
    <property type="evidence" value="ECO:0007669"/>
    <property type="project" value="UniProtKB-SubCell"/>
</dbReference>
<evidence type="ECO:0000256" key="3">
    <source>
        <dbReference type="ARBA" id="ARBA00022475"/>
    </source>
</evidence>
<feature type="transmembrane region" description="Helical" evidence="7">
    <location>
        <begin position="188"/>
        <end position="206"/>
    </location>
</feature>
<keyword evidence="10" id="KW-1185">Reference proteome</keyword>
<dbReference type="Proteomes" id="UP000003111">
    <property type="component" value="Unassembled WGS sequence"/>
</dbReference>
<keyword evidence="4 7" id="KW-0812">Transmembrane</keyword>
<dbReference type="Gene3D" id="1.10.3720.10">
    <property type="entry name" value="MetI-like"/>
    <property type="match status" value="1"/>
</dbReference>
<name>E2SBH2_9ACTN</name>
<evidence type="ECO:0000313" key="10">
    <source>
        <dbReference type="Proteomes" id="UP000003111"/>
    </source>
</evidence>
<keyword evidence="2 7" id="KW-0813">Transport</keyword>
<feature type="transmembrane region" description="Helical" evidence="7">
    <location>
        <begin position="140"/>
        <end position="163"/>
    </location>
</feature>
<proteinExistence type="inferred from homology"/>
<dbReference type="EMBL" id="ACLF03000004">
    <property type="protein sequence ID" value="EFQ83718.1"/>
    <property type="molecule type" value="Genomic_DNA"/>
</dbReference>
<dbReference type="InterPro" id="IPR050809">
    <property type="entry name" value="UgpAE/MalFG_permease"/>
</dbReference>
<comment type="caution">
    <text evidence="9">The sequence shown here is derived from an EMBL/GenBank/DDBJ whole genome shotgun (WGS) entry which is preliminary data.</text>
</comment>
<keyword evidence="6 7" id="KW-0472">Membrane</keyword>
<dbReference type="HOGENOM" id="CLU_1017943_0_0_11"/>
<evidence type="ECO:0000256" key="6">
    <source>
        <dbReference type="ARBA" id="ARBA00023136"/>
    </source>
</evidence>
<evidence type="ECO:0000313" key="9">
    <source>
        <dbReference type="EMBL" id="EFQ83718.1"/>
    </source>
</evidence>
<evidence type="ECO:0000256" key="1">
    <source>
        <dbReference type="ARBA" id="ARBA00004651"/>
    </source>
</evidence>
<feature type="transmembrane region" description="Helical" evidence="7">
    <location>
        <begin position="12"/>
        <end position="38"/>
    </location>
</feature>